<protein>
    <submittedName>
        <fullName evidence="1">Uncharacterized protein</fullName>
    </submittedName>
</protein>
<organism evidence="1 2">
    <name type="scientific">Potamilus streckersoni</name>
    <dbReference type="NCBI Taxonomy" id="2493646"/>
    <lineage>
        <taxon>Eukaryota</taxon>
        <taxon>Metazoa</taxon>
        <taxon>Spiralia</taxon>
        <taxon>Lophotrochozoa</taxon>
        <taxon>Mollusca</taxon>
        <taxon>Bivalvia</taxon>
        <taxon>Autobranchia</taxon>
        <taxon>Heteroconchia</taxon>
        <taxon>Palaeoheterodonta</taxon>
        <taxon>Unionida</taxon>
        <taxon>Unionoidea</taxon>
        <taxon>Unionidae</taxon>
        <taxon>Ambleminae</taxon>
        <taxon>Lampsilini</taxon>
        <taxon>Potamilus</taxon>
    </lineage>
</organism>
<comment type="caution">
    <text evidence="1">The sequence shown here is derived from an EMBL/GenBank/DDBJ whole genome shotgun (WGS) entry which is preliminary data.</text>
</comment>
<keyword evidence="2" id="KW-1185">Reference proteome</keyword>
<dbReference type="Proteomes" id="UP001195483">
    <property type="component" value="Unassembled WGS sequence"/>
</dbReference>
<evidence type="ECO:0000313" key="1">
    <source>
        <dbReference type="EMBL" id="KAK3576215.1"/>
    </source>
</evidence>
<name>A0AAE0RMU2_9BIVA</name>
<reference evidence="1" key="1">
    <citation type="journal article" date="2021" name="Genome Biol. Evol.">
        <title>A High-Quality Reference Genome for a Parasitic Bivalve with Doubly Uniparental Inheritance (Bivalvia: Unionida).</title>
        <authorList>
            <person name="Smith C.H."/>
        </authorList>
    </citation>
    <scope>NUCLEOTIDE SEQUENCE</scope>
    <source>
        <strain evidence="1">CHS0354</strain>
    </source>
</reference>
<gene>
    <name evidence="1" type="ORF">CHS0354_002815</name>
</gene>
<reference evidence="1" key="3">
    <citation type="submission" date="2023-05" db="EMBL/GenBank/DDBJ databases">
        <authorList>
            <person name="Smith C.H."/>
        </authorList>
    </citation>
    <scope>NUCLEOTIDE SEQUENCE</scope>
    <source>
        <strain evidence="1">CHS0354</strain>
        <tissue evidence="1">Mantle</tissue>
    </source>
</reference>
<sequence>MNIISQPLVPKDVVADTPLDLSTLSSKFVTSPPKKILMSKNQNRAMKLLNAGCMPLFSPARREWDKEEIVEFTARPMSADRKLLIVEYAAMTLEASLTPGHILNIDRGDLIDRYNPLVLPGTSFVLTNHPFRKCRYYNYDVLRIIAIGLDIPDTSRFLDILEESVKGRDQSLDTILSIIEKANVELRLEP</sequence>
<evidence type="ECO:0000313" key="2">
    <source>
        <dbReference type="Proteomes" id="UP001195483"/>
    </source>
</evidence>
<dbReference type="AlphaFoldDB" id="A0AAE0RMU2"/>
<accession>A0AAE0RMU2</accession>
<proteinExistence type="predicted"/>
<reference evidence="1" key="2">
    <citation type="journal article" date="2021" name="Genome Biol. Evol.">
        <title>Developing a high-quality reference genome for a parasitic bivalve with doubly uniparental inheritance (Bivalvia: Unionida).</title>
        <authorList>
            <person name="Smith C.H."/>
        </authorList>
    </citation>
    <scope>NUCLEOTIDE SEQUENCE</scope>
    <source>
        <strain evidence="1">CHS0354</strain>
        <tissue evidence="1">Mantle</tissue>
    </source>
</reference>
<dbReference type="EMBL" id="JAEAOA010000226">
    <property type="protein sequence ID" value="KAK3576215.1"/>
    <property type="molecule type" value="Genomic_DNA"/>
</dbReference>